<keyword evidence="5" id="KW-1185">Reference proteome</keyword>
<name>A0A1S1J7N2_9FLAO</name>
<dbReference type="Pfam" id="PF00581">
    <property type="entry name" value="Rhodanese"/>
    <property type="match status" value="1"/>
</dbReference>
<dbReference type="EMBL" id="MUHG01000026">
    <property type="protein sequence ID" value="OXB17061.1"/>
    <property type="molecule type" value="Genomic_DNA"/>
</dbReference>
<gene>
    <name evidence="3" type="ORF">B0A71_17485</name>
    <name evidence="2" type="ORF">BHE19_08200</name>
</gene>
<sequence>MKKITLLFLVSFCFTGCVTQSQTAKTSTAMTNQQQYPKALVDYDDFKNLVTEVEKARANRLVSLDLFLKMSHEENTVILDTRSDFRYNRKHLKGAIHLDFTDFTQENLHQLIPDPNTRILIYCNNNFNGDPIDFASKMALPKSAPESQILANRKPVMLALNIPTHINLYGYGYKNIYELDELVHVNDRRIKFEGTEVK</sequence>
<organism evidence="2 4">
    <name type="scientific">Flavobacterium tructae</name>
    <dbReference type="NCBI Taxonomy" id="1114873"/>
    <lineage>
        <taxon>Bacteria</taxon>
        <taxon>Pseudomonadati</taxon>
        <taxon>Bacteroidota</taxon>
        <taxon>Flavobacteriia</taxon>
        <taxon>Flavobacteriales</taxon>
        <taxon>Flavobacteriaceae</taxon>
        <taxon>Flavobacterium</taxon>
    </lineage>
</organism>
<dbReference type="CDD" id="cd00158">
    <property type="entry name" value="RHOD"/>
    <property type="match status" value="1"/>
</dbReference>
<comment type="caution">
    <text evidence="2">The sequence shown here is derived from an EMBL/GenBank/DDBJ whole genome shotgun (WGS) entry which is preliminary data.</text>
</comment>
<reference evidence="2" key="2">
    <citation type="submission" date="2016-09" db="EMBL/GenBank/DDBJ databases">
        <authorList>
            <person name="Capua I."/>
            <person name="De Benedictis P."/>
            <person name="Joannis T."/>
            <person name="Lombin L.H."/>
            <person name="Cattoli G."/>
        </authorList>
    </citation>
    <scope>NUCLEOTIDE SEQUENCE [LARGE SCALE GENOMIC DNA]</scope>
    <source>
        <strain evidence="2">MSU</strain>
    </source>
</reference>
<dbReference type="SUPFAM" id="SSF52821">
    <property type="entry name" value="Rhodanese/Cell cycle control phosphatase"/>
    <property type="match status" value="1"/>
</dbReference>
<dbReference type="STRING" id="1278819.BHE19_08200"/>
<dbReference type="InterPro" id="IPR036873">
    <property type="entry name" value="Rhodanese-like_dom_sf"/>
</dbReference>
<accession>A0A1S1J7N2</accession>
<dbReference type="Proteomes" id="UP000198319">
    <property type="component" value="Unassembled WGS sequence"/>
</dbReference>
<dbReference type="Gene3D" id="3.40.250.10">
    <property type="entry name" value="Rhodanese-like domain"/>
    <property type="match status" value="1"/>
</dbReference>
<evidence type="ECO:0000313" key="2">
    <source>
        <dbReference type="EMBL" id="OHT45800.1"/>
    </source>
</evidence>
<dbReference type="GO" id="GO:0016740">
    <property type="term" value="F:transferase activity"/>
    <property type="evidence" value="ECO:0007669"/>
    <property type="project" value="UniProtKB-KW"/>
</dbReference>
<feature type="domain" description="Rhodanese" evidence="1">
    <location>
        <begin position="72"/>
        <end position="124"/>
    </location>
</feature>
<dbReference type="RefSeq" id="WP_070907052.1">
    <property type="nucleotide sequence ID" value="NZ_MIKE01000022.1"/>
</dbReference>
<evidence type="ECO:0000313" key="3">
    <source>
        <dbReference type="EMBL" id="OXB17061.1"/>
    </source>
</evidence>
<evidence type="ECO:0000259" key="1">
    <source>
        <dbReference type="PROSITE" id="PS50206"/>
    </source>
</evidence>
<dbReference type="AlphaFoldDB" id="A0A1S1J7N2"/>
<evidence type="ECO:0000313" key="5">
    <source>
        <dbReference type="Proteomes" id="UP000198319"/>
    </source>
</evidence>
<protein>
    <submittedName>
        <fullName evidence="2">Sulfurtransferase</fullName>
    </submittedName>
</protein>
<reference evidence="4" key="1">
    <citation type="submission" date="2016-09" db="EMBL/GenBank/DDBJ databases">
        <authorList>
            <person name="Chen S."/>
            <person name="Walker E."/>
        </authorList>
    </citation>
    <scope>NUCLEOTIDE SEQUENCE [LARGE SCALE GENOMIC DNA]</scope>
    <source>
        <strain evidence="4">MSU</strain>
    </source>
</reference>
<proteinExistence type="predicted"/>
<dbReference type="PROSITE" id="PS50206">
    <property type="entry name" value="RHODANESE_3"/>
    <property type="match status" value="1"/>
</dbReference>
<dbReference type="EMBL" id="MIKE01000022">
    <property type="protein sequence ID" value="OHT45800.1"/>
    <property type="molecule type" value="Genomic_DNA"/>
</dbReference>
<dbReference type="InterPro" id="IPR001763">
    <property type="entry name" value="Rhodanese-like_dom"/>
</dbReference>
<evidence type="ECO:0000313" key="4">
    <source>
        <dbReference type="Proteomes" id="UP000180252"/>
    </source>
</evidence>
<keyword evidence="2" id="KW-0808">Transferase</keyword>
<dbReference type="Proteomes" id="UP000180252">
    <property type="component" value="Unassembled WGS sequence"/>
</dbReference>
<dbReference type="OrthoDB" id="9807812at2"/>
<reference evidence="3 5" key="3">
    <citation type="submission" date="2016-11" db="EMBL/GenBank/DDBJ databases">
        <title>Whole genomes of Flavobacteriaceae.</title>
        <authorList>
            <person name="Stine C."/>
            <person name="Li C."/>
            <person name="Tadesse D."/>
        </authorList>
    </citation>
    <scope>NUCLEOTIDE SEQUENCE [LARGE SCALE GENOMIC DNA]</scope>
    <source>
        <strain evidence="3 5">ATCC BAA-2541</strain>
    </source>
</reference>